<name>A0A220MLH7_9BACL</name>
<dbReference type="RefSeq" id="WP_088909602.1">
    <property type="nucleotide sequence ID" value="NZ_CP018145.1"/>
</dbReference>
<evidence type="ECO:0000313" key="1">
    <source>
        <dbReference type="EMBL" id="ASJ55986.1"/>
    </source>
</evidence>
<dbReference type="AlphaFoldDB" id="A0A220MLH7"/>
<organism evidence="1 2">
    <name type="scientific">Brevibacillus formosus</name>
    <dbReference type="NCBI Taxonomy" id="54913"/>
    <lineage>
        <taxon>Bacteria</taxon>
        <taxon>Bacillati</taxon>
        <taxon>Bacillota</taxon>
        <taxon>Bacilli</taxon>
        <taxon>Bacillales</taxon>
        <taxon>Paenibacillaceae</taxon>
        <taxon>Brevibacillus</taxon>
    </lineage>
</organism>
<dbReference type="Proteomes" id="UP000197781">
    <property type="component" value="Chromosome"/>
</dbReference>
<dbReference type="EMBL" id="CP018145">
    <property type="protein sequence ID" value="ASJ55986.1"/>
    <property type="molecule type" value="Genomic_DNA"/>
</dbReference>
<gene>
    <name evidence="1" type="ORF">BP422_22020</name>
</gene>
<reference evidence="1 2" key="1">
    <citation type="submission" date="2016-11" db="EMBL/GenBank/DDBJ databases">
        <authorList>
            <person name="Jaros S."/>
            <person name="Januszkiewicz K."/>
            <person name="Wedrychowicz H."/>
        </authorList>
    </citation>
    <scope>NUCLEOTIDE SEQUENCE [LARGE SCALE GENOMIC DNA]</scope>
    <source>
        <strain evidence="1 2">NF2</strain>
    </source>
</reference>
<evidence type="ECO:0000313" key="2">
    <source>
        <dbReference type="Proteomes" id="UP000197781"/>
    </source>
</evidence>
<protein>
    <submittedName>
        <fullName evidence="1">Uncharacterized protein</fullName>
    </submittedName>
</protein>
<sequence length="390" mass="42967">MSFHLQQATLRANPAYKLVLYDRLPAEEQKALDELRHDPDFYGFLVPIEGTLAMKAVCRETALLFLTLQNPGSVPTYVQKLYGGAWEDDLFELILDDVIEVEVGGQFHSGAAAQALCGKSAPISKGHIGRLSMAALQYGEALGITKVPVLSRRLYDFNRLPATSEWHRMIPDHSALLAYAGIQPDGPVQSKLQRHWIAVAHSRANGWLTWTNQNPATAIRPDSMIYKLYVSPHPSCLADALAAAIATFTECAVPNFKLGSDLYGILRPDKLIAYFSSLEEVMAVADKLKLRLTGCPAQGVPFTGELESSGLLSWGMDPPQVPSIAWSPMESWRLWITNHLASALIAARLAPATGLSPWEFAMARIRLANVDPETWTPLPSLRWNLPDEEG</sequence>
<proteinExistence type="predicted"/>
<dbReference type="KEGG" id="bfm:BP422_22020"/>
<accession>A0A220MLH7</accession>